<dbReference type="AlphaFoldDB" id="A0A8H7QSG2"/>
<evidence type="ECO:0000313" key="3">
    <source>
        <dbReference type="Proteomes" id="UP000650833"/>
    </source>
</evidence>
<gene>
    <name evidence="2" type="ORF">INT46_003219</name>
</gene>
<comment type="caution">
    <text evidence="2">The sequence shown here is derived from an EMBL/GenBank/DDBJ whole genome shotgun (WGS) entry which is preliminary data.</text>
</comment>
<dbReference type="Proteomes" id="UP000650833">
    <property type="component" value="Unassembled WGS sequence"/>
</dbReference>
<proteinExistence type="predicted"/>
<feature type="region of interest" description="Disordered" evidence="1">
    <location>
        <begin position="159"/>
        <end position="187"/>
    </location>
</feature>
<keyword evidence="3" id="KW-1185">Reference proteome</keyword>
<feature type="region of interest" description="Disordered" evidence="1">
    <location>
        <begin position="1"/>
        <end position="24"/>
    </location>
</feature>
<sequence length="187" mass="20792">MNIHHQSPTKKKAPKYNVDLSAPKDNAKEITPVKETITAILPITKITPPVGLTTMNAPPIAQAQKRINRMNKHKTVGEALEPLIVNIDDGVEKNEEELPESGDEEYIPNLDMHEAEKETTATRISIKNVVKQIKHKPTLQKKLKFRKIKKLNTVKGIDKDLVDKATRSQTGESAFGKNQSATKSASK</sequence>
<evidence type="ECO:0000313" key="2">
    <source>
        <dbReference type="EMBL" id="KAG2197912.1"/>
    </source>
</evidence>
<dbReference type="EMBL" id="JAEPRC010000410">
    <property type="protein sequence ID" value="KAG2197912.1"/>
    <property type="molecule type" value="Genomic_DNA"/>
</dbReference>
<organism evidence="2 3">
    <name type="scientific">Mucor plumbeus</name>
    <dbReference type="NCBI Taxonomy" id="97098"/>
    <lineage>
        <taxon>Eukaryota</taxon>
        <taxon>Fungi</taxon>
        <taxon>Fungi incertae sedis</taxon>
        <taxon>Mucoromycota</taxon>
        <taxon>Mucoromycotina</taxon>
        <taxon>Mucoromycetes</taxon>
        <taxon>Mucorales</taxon>
        <taxon>Mucorineae</taxon>
        <taxon>Mucoraceae</taxon>
        <taxon>Mucor</taxon>
    </lineage>
</organism>
<feature type="compositionally biased region" description="Polar residues" evidence="1">
    <location>
        <begin position="167"/>
        <end position="187"/>
    </location>
</feature>
<protein>
    <submittedName>
        <fullName evidence="2">Uncharacterized protein</fullName>
    </submittedName>
</protein>
<reference evidence="2" key="1">
    <citation type="submission" date="2020-12" db="EMBL/GenBank/DDBJ databases">
        <title>Metabolic potential, ecology and presence of endohyphal bacteria is reflected in genomic diversity of Mucoromycotina.</title>
        <authorList>
            <person name="Muszewska A."/>
            <person name="Okrasinska A."/>
            <person name="Steczkiewicz K."/>
            <person name="Drgas O."/>
            <person name="Orlowska M."/>
            <person name="Perlinska-Lenart U."/>
            <person name="Aleksandrzak-Piekarczyk T."/>
            <person name="Szatraj K."/>
            <person name="Zielenkiewicz U."/>
            <person name="Pilsyk S."/>
            <person name="Malc E."/>
            <person name="Mieczkowski P."/>
            <person name="Kruszewska J.S."/>
            <person name="Biernat P."/>
            <person name="Pawlowska J."/>
        </authorList>
    </citation>
    <scope>NUCLEOTIDE SEQUENCE</scope>
    <source>
        <strain evidence="2">CBS 226.32</strain>
    </source>
</reference>
<accession>A0A8H7QSG2</accession>
<name>A0A8H7QSG2_9FUNG</name>
<evidence type="ECO:0000256" key="1">
    <source>
        <dbReference type="SAM" id="MobiDB-lite"/>
    </source>
</evidence>